<proteinExistence type="predicted"/>
<dbReference type="OrthoDB" id="825688at2"/>
<evidence type="ECO:0000313" key="3">
    <source>
        <dbReference type="EMBL" id="MDQ0336089.1"/>
    </source>
</evidence>
<reference evidence="2" key="1">
    <citation type="submission" date="2021-03" db="EMBL/GenBank/DDBJ databases">
        <title>Genomic Encyclopedia of Type Strains, Phase IV (KMG-IV): sequencing the most valuable type-strain genomes for metagenomic binning, comparative biology and taxonomic classification.</title>
        <authorList>
            <person name="Goeker M."/>
        </authorList>
    </citation>
    <scope>NUCLEOTIDE SEQUENCE</scope>
    <source>
        <strain evidence="2">DSM 15523</strain>
        <strain evidence="3 5">DSM 16476</strain>
    </source>
</reference>
<gene>
    <name evidence="2" type="ORF">J2Z56_002428</name>
    <name evidence="3" type="ORF">J2Z57_002541</name>
</gene>
<keyword evidence="1" id="KW-1133">Transmembrane helix</keyword>
<dbReference type="AlphaFoldDB" id="A0A9X1C9L2"/>
<evidence type="ECO:0000313" key="4">
    <source>
        <dbReference type="Proteomes" id="UP001138672"/>
    </source>
</evidence>
<name>A0A9X1C9L2_9FLAO</name>
<dbReference type="EMBL" id="JAGGJQ010000007">
    <property type="protein sequence ID" value="MBP1840498.1"/>
    <property type="molecule type" value="Genomic_DNA"/>
</dbReference>
<evidence type="ECO:0000256" key="1">
    <source>
        <dbReference type="SAM" id="Phobius"/>
    </source>
</evidence>
<feature type="transmembrane region" description="Helical" evidence="1">
    <location>
        <begin position="6"/>
        <end position="24"/>
    </location>
</feature>
<protein>
    <submittedName>
        <fullName evidence="2">Uncharacterized protein</fullName>
    </submittedName>
</protein>
<dbReference type="Proteomes" id="UP001231587">
    <property type="component" value="Unassembled WGS sequence"/>
</dbReference>
<comment type="caution">
    <text evidence="2">The sequence shown here is derived from an EMBL/GenBank/DDBJ whole genome shotgun (WGS) entry which is preliminary data.</text>
</comment>
<evidence type="ECO:0000313" key="2">
    <source>
        <dbReference type="EMBL" id="MBP1840498.1"/>
    </source>
</evidence>
<evidence type="ECO:0000313" key="5">
    <source>
        <dbReference type="Proteomes" id="UP001231587"/>
    </source>
</evidence>
<organism evidence="2 4">
    <name type="scientific">Formosa algae</name>
    <dbReference type="NCBI Taxonomy" id="225843"/>
    <lineage>
        <taxon>Bacteria</taxon>
        <taxon>Pseudomonadati</taxon>
        <taxon>Bacteroidota</taxon>
        <taxon>Flavobacteriia</taxon>
        <taxon>Flavobacteriales</taxon>
        <taxon>Flavobacteriaceae</taxon>
        <taxon>Formosa</taxon>
    </lineage>
</organism>
<dbReference type="RefSeq" id="WP_057779823.1">
    <property type="nucleotide sequence ID" value="NZ_JAGGJQ010000007.1"/>
</dbReference>
<accession>A0A9X1C9L2</accession>
<dbReference type="EMBL" id="JAUSUU010000007">
    <property type="protein sequence ID" value="MDQ0336089.1"/>
    <property type="molecule type" value="Genomic_DNA"/>
</dbReference>
<keyword evidence="1" id="KW-0812">Transmembrane</keyword>
<sequence>MQSFNIILLITLSVILIIVVYVLSTRIKVLENALEEVVQEIDFLNKKVFKIHNQLDLSSKSQTKPSDKLSPQRGISPKEFTGLDTGLSDLKRLGKGATIYFINKDQDRYDLTTSNTRFSNINSTVPVWWFDIPIELFKQDLHLLLKGKRQLYWLRLPKGTFDLPQRYFYIRQDNGKVQLRISTEPGRYFMCDTAPTSRGIAFEKYVVKIYK</sequence>
<dbReference type="Proteomes" id="UP001138672">
    <property type="component" value="Unassembled WGS sequence"/>
</dbReference>
<keyword evidence="1" id="KW-0472">Membrane</keyword>
<keyword evidence="5" id="KW-1185">Reference proteome</keyword>